<name>A0AAV0CUB5_9ASTE</name>
<comment type="caution">
    <text evidence="1">The sequence shown here is derived from an EMBL/GenBank/DDBJ whole genome shotgun (WGS) entry which is preliminary data.</text>
</comment>
<organism evidence="1 2">
    <name type="scientific">Cuscuta epithymum</name>
    <dbReference type="NCBI Taxonomy" id="186058"/>
    <lineage>
        <taxon>Eukaryota</taxon>
        <taxon>Viridiplantae</taxon>
        <taxon>Streptophyta</taxon>
        <taxon>Embryophyta</taxon>
        <taxon>Tracheophyta</taxon>
        <taxon>Spermatophyta</taxon>
        <taxon>Magnoliopsida</taxon>
        <taxon>eudicotyledons</taxon>
        <taxon>Gunneridae</taxon>
        <taxon>Pentapetalae</taxon>
        <taxon>asterids</taxon>
        <taxon>lamiids</taxon>
        <taxon>Solanales</taxon>
        <taxon>Convolvulaceae</taxon>
        <taxon>Cuscuteae</taxon>
        <taxon>Cuscuta</taxon>
        <taxon>Cuscuta subgen. Cuscuta</taxon>
    </lineage>
</organism>
<protein>
    <submittedName>
        <fullName evidence="1">Uncharacterized protein</fullName>
    </submittedName>
</protein>
<evidence type="ECO:0000313" key="1">
    <source>
        <dbReference type="EMBL" id="CAH9084828.1"/>
    </source>
</evidence>
<feature type="non-terminal residue" evidence="1">
    <location>
        <position position="114"/>
    </location>
</feature>
<gene>
    <name evidence="1" type="ORF">CEPIT_LOCUS9061</name>
</gene>
<evidence type="ECO:0000313" key="2">
    <source>
        <dbReference type="Proteomes" id="UP001152523"/>
    </source>
</evidence>
<dbReference type="SUPFAM" id="SSF50249">
    <property type="entry name" value="Nucleic acid-binding proteins"/>
    <property type="match status" value="1"/>
</dbReference>
<dbReference type="EMBL" id="CAMAPF010000048">
    <property type="protein sequence ID" value="CAH9084828.1"/>
    <property type="molecule type" value="Genomic_DNA"/>
</dbReference>
<dbReference type="Gene3D" id="2.40.50.140">
    <property type="entry name" value="Nucleic acid-binding proteins"/>
    <property type="match status" value="1"/>
</dbReference>
<dbReference type="InterPro" id="IPR012340">
    <property type="entry name" value="NA-bd_OB-fold"/>
</dbReference>
<keyword evidence="2" id="KW-1185">Reference proteome</keyword>
<dbReference type="Proteomes" id="UP001152523">
    <property type="component" value="Unassembled WGS sequence"/>
</dbReference>
<proteinExistence type="predicted"/>
<sequence length="114" mass="13348">MYAAYIRHDRIKVLAAIVKKMPRTFVFTNNVQKPAWDVILVDEQCIPIPFTMWEEFITRHGCEIDKCLEAGDFPLILINRAGINIFQGLTLSTRFDCHVELHPQGERSFRLKNW</sequence>
<accession>A0AAV0CUB5</accession>
<reference evidence="1" key="1">
    <citation type="submission" date="2022-07" db="EMBL/GenBank/DDBJ databases">
        <authorList>
            <person name="Macas J."/>
            <person name="Novak P."/>
            <person name="Neumann P."/>
        </authorList>
    </citation>
    <scope>NUCLEOTIDE SEQUENCE</scope>
</reference>
<dbReference type="AlphaFoldDB" id="A0AAV0CUB5"/>